<evidence type="ECO:0000313" key="6">
    <source>
        <dbReference type="Proteomes" id="UP000006672"/>
    </source>
</evidence>
<dbReference type="OrthoDB" id="5775046at2759"/>
<dbReference type="Pfam" id="PF24681">
    <property type="entry name" value="Kelch_KLHDC2_KLHL20_DRC7"/>
    <property type="match status" value="1"/>
</dbReference>
<feature type="region of interest" description="Disordered" evidence="3">
    <location>
        <begin position="578"/>
        <end position="598"/>
    </location>
</feature>
<evidence type="ECO:0000259" key="4">
    <source>
        <dbReference type="SMART" id="SM00875"/>
    </source>
</evidence>
<sequence length="598" mass="68981">MMVDKDYGITLKSYANVFRNMGIDNICDGDSDDLLCDCVIITDDNDRYRLNSRFVEHRCPYLIPFMLFNETTQQYTIHTSVSIDIIKEIFYALKYENINVKDWLQLEQILKVANDWELDSIKRCVVQNFVDGINEENCIGVWRMCAKYLPEQIKKTFEYVLYIVNSSVNNGYNLDYFRLKCNDLFEILNADLLKVNDEMDVWILLKLWILIDRKKRMPYCRQLLKCIRYSLLNDEQKNEIKKDLTHFKINIIDDQKNMIWSMNTETRIPRDLLLAIGGWEKRGPTNVAEVLNINTNKWQRAKTLEDKRHIAYHECIVINNKLYVIGGFEGTQYFNSTRCYDSETKEWSELAPMNYARCYISACEINGTIIVAGGSDGRSRLRTAEMYDINRNQWTKIRNMTQRRSDAAACAMGGKMYVAGGYTGETVLQTVEMYTPETDIWTEVAHMSSPRSGLACAASTDFILIAGGYDGTNRLSSAEILRNGSAHTVNVESMPMPRSNFAMCRMGNYFYAIGGYNRTVTKTVVRFDGKKWERICDLSVSRSALRVVLLKAWPDPTELLCNTNTNSETTQNWTCEIESSESQETSSFQITDISDNSN</sequence>
<dbReference type="Pfam" id="PF07707">
    <property type="entry name" value="BACK"/>
    <property type="match status" value="1"/>
</dbReference>
<dbReference type="PRINTS" id="PR00501">
    <property type="entry name" value="KELCHREPEAT"/>
</dbReference>
<evidence type="ECO:0000256" key="2">
    <source>
        <dbReference type="ARBA" id="ARBA00022737"/>
    </source>
</evidence>
<dbReference type="PANTHER" id="PTHR45632">
    <property type="entry name" value="LD33804P"/>
    <property type="match status" value="1"/>
</dbReference>
<keyword evidence="2" id="KW-0677">Repeat</keyword>
<feature type="domain" description="BACK" evidence="4">
    <location>
        <begin position="138"/>
        <end position="241"/>
    </location>
</feature>
<dbReference type="Pfam" id="PF01344">
    <property type="entry name" value="Kelch_1"/>
    <property type="match status" value="1"/>
</dbReference>
<organism evidence="5">
    <name type="scientific">Brugia malayi</name>
    <name type="common">Filarial nematode worm</name>
    <dbReference type="NCBI Taxonomy" id="6279"/>
    <lineage>
        <taxon>Eukaryota</taxon>
        <taxon>Metazoa</taxon>
        <taxon>Ecdysozoa</taxon>
        <taxon>Nematoda</taxon>
        <taxon>Chromadorea</taxon>
        <taxon>Rhabditida</taxon>
        <taxon>Spirurina</taxon>
        <taxon>Spiruromorpha</taxon>
        <taxon>Filarioidea</taxon>
        <taxon>Onchocercidae</taxon>
        <taxon>Brugia</taxon>
    </lineage>
</organism>
<dbReference type="PANTHER" id="PTHR45632:SF26">
    <property type="entry name" value="BTB DOMAIN-CONTAINING PROTEIN"/>
    <property type="match status" value="1"/>
</dbReference>
<dbReference type="InterPro" id="IPR006652">
    <property type="entry name" value="Kelch_1"/>
</dbReference>
<protein>
    <submittedName>
        <fullName evidence="7">BACK domain-containing protein</fullName>
    </submittedName>
</protein>
<dbReference type="AlphaFoldDB" id="A0A4E9F0Z2"/>
<keyword evidence="1" id="KW-0880">Kelch repeat</keyword>
<evidence type="ECO:0000313" key="5">
    <source>
        <dbReference type="EMBL" id="VIO89687.1"/>
    </source>
</evidence>
<dbReference type="RefSeq" id="XP_042931704.1">
    <property type="nucleotide sequence ID" value="XM_043075770.1"/>
</dbReference>
<accession>A0A4E9F0Z2</accession>
<accession>A0A5S6PF92</accession>
<dbReference type="EMBL" id="CAAKNF010000196">
    <property type="protein sequence ID" value="VIO89687.1"/>
    <property type="molecule type" value="Genomic_DNA"/>
</dbReference>
<dbReference type="InterPro" id="IPR011333">
    <property type="entry name" value="SKP1/BTB/POZ_sf"/>
</dbReference>
<dbReference type="WBParaSite" id="Bm18063.1">
    <property type="protein sequence ID" value="Bm18063.1"/>
    <property type="gene ID" value="WBGene00269203"/>
</dbReference>
<reference evidence="5" key="2">
    <citation type="submission" date="2019-04" db="EMBL/GenBank/DDBJ databases">
        <authorList>
            <person name="Howe K."/>
            <person name="Paulini M."/>
            <person name="Williams G."/>
        </authorList>
    </citation>
    <scope>NUCLEOTIDE SEQUENCE [LARGE SCALE GENOMIC DNA]</scope>
    <source>
        <strain evidence="5">FR3</strain>
    </source>
</reference>
<gene>
    <name evidence="5 7" type="primary">Bma-spe-26</name>
    <name evidence="5" type="ORF">BM_BM18063</name>
</gene>
<reference evidence="6" key="1">
    <citation type="journal article" date="2007" name="Science">
        <title>Draft genome of the filarial nematode parasite Brugia malayi.</title>
        <authorList>
            <person name="Ghedin E."/>
            <person name="Wang S."/>
            <person name="Spiro D."/>
            <person name="Caler E."/>
            <person name="Zhao Q."/>
            <person name="Crabtree J."/>
            <person name="Allen J.E."/>
            <person name="Delcher A.L."/>
            <person name="Guiliano D.B."/>
            <person name="Miranda-Saavedra D."/>
            <person name="Angiuoli S.V."/>
            <person name="Creasy T."/>
            <person name="Amedeo P."/>
            <person name="Haas B."/>
            <person name="El-Sayed N.M."/>
            <person name="Wortman J.R."/>
            <person name="Feldblyum T."/>
            <person name="Tallon L."/>
            <person name="Schatz M."/>
            <person name="Shumway M."/>
            <person name="Koo H."/>
            <person name="Salzberg S.L."/>
            <person name="Schobel S."/>
            <person name="Pertea M."/>
            <person name="Pop M."/>
            <person name="White O."/>
            <person name="Barton G.J."/>
            <person name="Carlow C.K."/>
            <person name="Crawford M.J."/>
            <person name="Daub J."/>
            <person name="Dimmic M.W."/>
            <person name="Estes C.F."/>
            <person name="Foster J.M."/>
            <person name="Ganatra M."/>
            <person name="Gregory W.F."/>
            <person name="Johnson N.M."/>
            <person name="Jin J."/>
            <person name="Komuniecki R."/>
            <person name="Korf I."/>
            <person name="Kumar S."/>
            <person name="Laney S."/>
            <person name="Li B.W."/>
            <person name="Li W."/>
            <person name="Lindblom T.H."/>
            <person name="Lustigman S."/>
            <person name="Ma D."/>
            <person name="Maina C.V."/>
            <person name="Martin D.M."/>
            <person name="McCarter J.P."/>
            <person name="McReynolds L."/>
            <person name="Mitreva M."/>
            <person name="Nutman T.B."/>
            <person name="Parkinson J."/>
            <person name="Peregrin-Alvarez J.M."/>
            <person name="Poole C."/>
            <person name="Ren Q."/>
            <person name="Saunders L."/>
            <person name="Sluder A.E."/>
            <person name="Smith K."/>
            <person name="Stanke M."/>
            <person name="Unnasch T.R."/>
            <person name="Ware J."/>
            <person name="Wei A.D."/>
            <person name="Weil G."/>
            <person name="Williams D.J."/>
            <person name="Zhang Y."/>
            <person name="Williams S.A."/>
            <person name="Fraser-Liggett C."/>
            <person name="Slatko B."/>
            <person name="Blaxter M.L."/>
            <person name="Scott A.L."/>
        </authorList>
    </citation>
    <scope>NUCLEOTIDE SEQUENCE</scope>
    <source>
        <strain evidence="6">FR3</strain>
    </source>
</reference>
<evidence type="ECO:0000256" key="3">
    <source>
        <dbReference type="SAM" id="MobiDB-lite"/>
    </source>
</evidence>
<name>A0A4E9F0Z2_BRUMA</name>
<dbReference type="SUPFAM" id="SSF117281">
    <property type="entry name" value="Kelch motif"/>
    <property type="match status" value="1"/>
</dbReference>
<dbReference type="Gene3D" id="2.120.10.80">
    <property type="entry name" value="Kelch-type beta propeller"/>
    <property type="match status" value="1"/>
</dbReference>
<dbReference type="Proteomes" id="UP000006672">
    <property type="component" value="Unassembled WGS sequence"/>
</dbReference>
<dbReference type="CTD" id="6095520"/>
<dbReference type="STRING" id="6279.A0A5S6PF92"/>
<proteinExistence type="predicted"/>
<dbReference type="Gene3D" id="1.25.40.420">
    <property type="match status" value="1"/>
</dbReference>
<evidence type="ECO:0000256" key="1">
    <source>
        <dbReference type="ARBA" id="ARBA00022441"/>
    </source>
</evidence>
<reference evidence="7" key="3">
    <citation type="submission" date="2019-12" db="UniProtKB">
        <authorList>
            <consortium name="WormBaseParasite"/>
        </authorList>
    </citation>
    <scope>IDENTIFICATION</scope>
</reference>
<dbReference type="SMART" id="SM00875">
    <property type="entry name" value="BACK"/>
    <property type="match status" value="1"/>
</dbReference>
<dbReference type="KEGG" id="bmy:BM_BM18063"/>
<dbReference type="InterPro" id="IPR015915">
    <property type="entry name" value="Kelch-typ_b-propeller"/>
</dbReference>
<evidence type="ECO:0000313" key="7">
    <source>
        <dbReference type="WBParaSite" id="Bm18063.1"/>
    </source>
</evidence>
<dbReference type="GeneID" id="6095520"/>
<feature type="compositionally biased region" description="Low complexity" evidence="3">
    <location>
        <begin position="578"/>
        <end position="591"/>
    </location>
</feature>
<dbReference type="SMART" id="SM00612">
    <property type="entry name" value="Kelch"/>
    <property type="match status" value="6"/>
</dbReference>
<dbReference type="InterPro" id="IPR011705">
    <property type="entry name" value="BACK"/>
</dbReference>
<dbReference type="Gene3D" id="3.30.710.10">
    <property type="entry name" value="Potassium Channel Kv1.1, Chain A"/>
    <property type="match status" value="1"/>
</dbReference>
<keyword evidence="6" id="KW-1185">Reference proteome</keyword>